<reference evidence="3" key="1">
    <citation type="submission" date="2023-07" db="EMBL/GenBank/DDBJ databases">
        <title>A chromosome-level genome assembly of Lolium multiflorum.</title>
        <authorList>
            <person name="Chen Y."/>
            <person name="Copetti D."/>
            <person name="Kolliker R."/>
            <person name="Studer B."/>
        </authorList>
    </citation>
    <scope>NUCLEOTIDE SEQUENCE</scope>
    <source>
        <strain evidence="3">02402/16</strain>
        <tissue evidence="3">Leaf</tissue>
    </source>
</reference>
<proteinExistence type="inferred from homology"/>
<dbReference type="Proteomes" id="UP001231189">
    <property type="component" value="Unassembled WGS sequence"/>
</dbReference>
<evidence type="ECO:0000313" key="3">
    <source>
        <dbReference type="EMBL" id="KAK1617585.1"/>
    </source>
</evidence>
<dbReference type="EMBL" id="JAUUTY010000006">
    <property type="protein sequence ID" value="KAK1617585.1"/>
    <property type="molecule type" value="Genomic_DNA"/>
</dbReference>
<dbReference type="PANTHER" id="PTHR12832">
    <property type="entry name" value="TESTIS-SPECIFIC PROTEIN PBS13 T-COMPLEX 11"/>
    <property type="match status" value="1"/>
</dbReference>
<dbReference type="InterPro" id="IPR008862">
    <property type="entry name" value="Tcp11"/>
</dbReference>
<feature type="compositionally biased region" description="Polar residues" evidence="2">
    <location>
        <begin position="218"/>
        <end position="230"/>
    </location>
</feature>
<evidence type="ECO:0008006" key="5">
    <source>
        <dbReference type="Google" id="ProtNLM"/>
    </source>
</evidence>
<feature type="region of interest" description="Disordered" evidence="2">
    <location>
        <begin position="68"/>
        <end position="87"/>
    </location>
</feature>
<organism evidence="3 4">
    <name type="scientific">Lolium multiflorum</name>
    <name type="common">Italian ryegrass</name>
    <name type="synonym">Lolium perenne subsp. multiflorum</name>
    <dbReference type="NCBI Taxonomy" id="4521"/>
    <lineage>
        <taxon>Eukaryota</taxon>
        <taxon>Viridiplantae</taxon>
        <taxon>Streptophyta</taxon>
        <taxon>Embryophyta</taxon>
        <taxon>Tracheophyta</taxon>
        <taxon>Spermatophyta</taxon>
        <taxon>Magnoliopsida</taxon>
        <taxon>Liliopsida</taxon>
        <taxon>Poales</taxon>
        <taxon>Poaceae</taxon>
        <taxon>BOP clade</taxon>
        <taxon>Pooideae</taxon>
        <taxon>Poodae</taxon>
        <taxon>Poeae</taxon>
        <taxon>Poeae Chloroplast Group 2 (Poeae type)</taxon>
        <taxon>Loliodinae</taxon>
        <taxon>Loliinae</taxon>
        <taxon>Lolium</taxon>
    </lineage>
</organism>
<feature type="region of interest" description="Disordered" evidence="2">
    <location>
        <begin position="1"/>
        <end position="25"/>
    </location>
</feature>
<dbReference type="Pfam" id="PF05794">
    <property type="entry name" value="Tcp11"/>
    <property type="match status" value="1"/>
</dbReference>
<feature type="region of interest" description="Disordered" evidence="2">
    <location>
        <begin position="218"/>
        <end position="243"/>
    </location>
</feature>
<dbReference type="GO" id="GO:0007165">
    <property type="term" value="P:signal transduction"/>
    <property type="evidence" value="ECO:0007669"/>
    <property type="project" value="TreeGrafter"/>
</dbReference>
<sequence>MAVPEAVALEIPAEEGSPAARVPPRIRRRVAQARESSVGAQATAEEIEAKLRDAHLRRQRFHDALSCKARRAVRSTSQPSQEEDPKQRIEAKLVAAKQKRLSLLEKEQSRLAKLDEVRQAAKNDAEMRFNREREELSMRVEHRVRQAEENRIQLLRARLQRRAALEERTKRFLGQRVAWENKYRERVRSAILQKRNAAEIRRIGLLEAEKKRAQGRLSQVQLAAKTASSQRETERSKLKEQLQDKLQRAKRQRAEYLRQRESAQCSTHTSSIKHGDFLSRKLARCWRRFITSRKTTVVLARAFDILGINEESADSMPFEKLALCIESPEVLQTTRALLDRLESRFILSQSSSSSTPENIDHLLKRLGSPKTRILPSSAGRARVTPKRATRNSDAGKLPRYSPRIVLCAYMILGHPSAVFNVRGEREKLLVESATNFVKEFELLMKTILDWLDGACILSQSTLDAVSPGSSSSTYQESSSIAADRKKFRSQLVSFDKAWCAYLYHFVVWKAKDAKSLEEDLVTAACKLELSMMQTCKITTEGRSDNLNKNNLNAIQKQVMVDQKLLREKVWHLGGEPGVQRMELALSETRSKFFGAKGNGSPLSTAAANVASPSGKSLLSDIKDSLDKDAERPGRVVQSLSRASSSLSRSDTGDNGSQMSITLPEKLPTENELAQSLFKVPSLPSESSSGDKAVSSQMSITVPEKLPTENEQMVNEILHGSFPDSFEDVGKVEGDFKAKVRETMEKAFWDVVLDSMKGDTPDYSYLVNLVKEVRDALHQMAPKGWKEEITNNINLEMLSQVLESSTQDTQYLGHILQYSLGMVRKLSSPAKEDEMKISHDKLLSELIEHSESNNGGPYAFVIAVIKGLRFTMEELKALQSEVSRARIQLLKPIIKGSGGFEYLQRAFADRYGSRSSALVSLPSTIQWISASKDLVEEEWNDYVSSLQTLPATDHVQPFVTTLRAGRGIPDQQHVVPVAEECTELPACTGEELDKLIRIGLLRLTSSMEGMQRKSVPETFKLNWLRLRAVQSQFQQVIVIATSMLVQRQVLMSENSETTPSELENATLELFNTLTELLDNFSDVSTDKIIEVMIHSATSTGSCSDEMIENRKQILTRVFLKSLQTDDAVFKKVSRSVYCAFRAITLGGSGAKGKMLAEAALRRIGATRLTDRVAKAAEMLLKVATVSEQVHGPWYKHLL</sequence>
<feature type="compositionally biased region" description="Low complexity" evidence="2">
    <location>
        <begin position="638"/>
        <end position="649"/>
    </location>
</feature>
<comment type="caution">
    <text evidence="3">The sequence shown here is derived from an EMBL/GenBank/DDBJ whole genome shotgun (WGS) entry which is preliminary data.</text>
</comment>
<feature type="region of interest" description="Disordered" evidence="2">
    <location>
        <begin position="371"/>
        <end position="395"/>
    </location>
</feature>
<evidence type="ECO:0000256" key="2">
    <source>
        <dbReference type="SAM" id="MobiDB-lite"/>
    </source>
</evidence>
<dbReference type="PANTHER" id="PTHR12832:SF31">
    <property type="entry name" value="OS02G0556700 PROTEIN"/>
    <property type="match status" value="1"/>
</dbReference>
<accession>A0AAD8VUF1</accession>
<keyword evidence="4" id="KW-1185">Reference proteome</keyword>
<protein>
    <recommendedName>
        <fullName evidence="5">T-complex protein 11</fullName>
    </recommendedName>
</protein>
<feature type="region of interest" description="Disordered" evidence="2">
    <location>
        <begin position="625"/>
        <end position="661"/>
    </location>
</feature>
<feature type="compositionally biased region" description="Basic and acidic residues" evidence="2">
    <location>
        <begin position="231"/>
        <end position="243"/>
    </location>
</feature>
<name>A0AAD8VUF1_LOLMU</name>
<evidence type="ECO:0000256" key="1">
    <source>
        <dbReference type="ARBA" id="ARBA00010954"/>
    </source>
</evidence>
<dbReference type="AlphaFoldDB" id="A0AAD8VUF1"/>
<gene>
    <name evidence="3" type="ORF">QYE76_023102</name>
</gene>
<comment type="similarity">
    <text evidence="1">Belongs to the TCP11 family.</text>
</comment>
<evidence type="ECO:0000313" key="4">
    <source>
        <dbReference type="Proteomes" id="UP001231189"/>
    </source>
</evidence>